<dbReference type="InterPro" id="IPR032710">
    <property type="entry name" value="NTF2-like_dom_sf"/>
</dbReference>
<sequence length="147" mass="15673">MTMPAATDSAAEILQRNITALNNRDLETYLSNQHPDVTITLPGGAQVHGRDQVRASTQVMFAAFPDGKLQFGEQVLADDAAATEVVFTGTHTGPLATPAGEVPPTGRAVRTTTVSMLRFRDGMILTERVIGDELELARQLGLSTPNA</sequence>
<organism evidence="1 2">
    <name type="scientific">Kribbella pratensis</name>
    <dbReference type="NCBI Taxonomy" id="2512112"/>
    <lineage>
        <taxon>Bacteria</taxon>
        <taxon>Bacillati</taxon>
        <taxon>Actinomycetota</taxon>
        <taxon>Actinomycetes</taxon>
        <taxon>Propionibacteriales</taxon>
        <taxon>Kribbellaceae</taxon>
        <taxon>Kribbella</taxon>
    </lineage>
</organism>
<proteinExistence type="predicted"/>
<dbReference type="EMBL" id="SODU01000004">
    <property type="protein sequence ID" value="TDW84374.1"/>
    <property type="molecule type" value="Genomic_DNA"/>
</dbReference>
<protein>
    <submittedName>
        <fullName evidence="1">Ester cyclase</fullName>
    </submittedName>
</protein>
<dbReference type="PANTHER" id="PTHR38436:SF1">
    <property type="entry name" value="ESTER CYCLASE"/>
    <property type="match status" value="1"/>
</dbReference>
<evidence type="ECO:0000313" key="1">
    <source>
        <dbReference type="EMBL" id="TDW84374.1"/>
    </source>
</evidence>
<keyword evidence="2" id="KW-1185">Reference proteome</keyword>
<comment type="caution">
    <text evidence="1">The sequence shown here is derived from an EMBL/GenBank/DDBJ whole genome shotgun (WGS) entry which is preliminary data.</text>
</comment>
<reference evidence="1 2" key="1">
    <citation type="submission" date="2019-03" db="EMBL/GenBank/DDBJ databases">
        <title>Genomic Encyclopedia of Type Strains, Phase III (KMG-III): the genomes of soil and plant-associated and newly described type strains.</title>
        <authorList>
            <person name="Whitman W."/>
        </authorList>
    </citation>
    <scope>NUCLEOTIDE SEQUENCE [LARGE SCALE GENOMIC DNA]</scope>
    <source>
        <strain evidence="1 2">VKMAc-2574</strain>
    </source>
</reference>
<name>A0ABY2F7L5_9ACTN</name>
<dbReference type="InterPro" id="IPR009959">
    <property type="entry name" value="Cyclase_SnoaL-like"/>
</dbReference>
<dbReference type="RefSeq" id="WP_134132504.1">
    <property type="nucleotide sequence ID" value="NZ_SODU01000004.1"/>
</dbReference>
<dbReference type="Pfam" id="PF07366">
    <property type="entry name" value="SnoaL"/>
    <property type="match status" value="1"/>
</dbReference>
<dbReference type="Gene3D" id="3.10.450.50">
    <property type="match status" value="1"/>
</dbReference>
<evidence type="ECO:0000313" key="2">
    <source>
        <dbReference type="Proteomes" id="UP000295060"/>
    </source>
</evidence>
<dbReference type="Proteomes" id="UP000295060">
    <property type="component" value="Unassembled WGS sequence"/>
</dbReference>
<accession>A0ABY2F7L5</accession>
<gene>
    <name evidence="1" type="ORF">EV137_7183</name>
</gene>
<dbReference type="PANTHER" id="PTHR38436">
    <property type="entry name" value="POLYKETIDE CYCLASE SNOAL-LIKE DOMAIN"/>
    <property type="match status" value="1"/>
</dbReference>
<dbReference type="SUPFAM" id="SSF54427">
    <property type="entry name" value="NTF2-like"/>
    <property type="match status" value="1"/>
</dbReference>